<feature type="transmembrane region" description="Helical" evidence="1">
    <location>
        <begin position="1297"/>
        <end position="1319"/>
    </location>
</feature>
<protein>
    <submittedName>
        <fullName evidence="2">Uncharacterized protein</fullName>
    </submittedName>
</protein>
<accession>A0A1V6NA90</accession>
<feature type="transmembrane region" description="Helical" evidence="1">
    <location>
        <begin position="1451"/>
        <end position="1472"/>
    </location>
</feature>
<sequence>MSDELQTTFDELVLGTSAIEAFPFDDFANRLHNKVRACIGSESNSDAVQKYIERAPNYPPEDTDADNSRLDEFEVYDLLYRLSLPAAGDGIASVDSSLDSDNLRRFVSADNSKLRYLETLTNLMSFCLGEHVDFQLRSQGKRDLNKLYHIDGFKEYVLEQIVTDEFITNEVRKDIARGNHLFSIVWLLLADYFENREFAFRNSPVSGPDFDNKASHKILSRWSYTLWATEGKGNPDKMDEIVTFCGKVATISICPPSTTTGLQRPSSVTTVMKSFYSQGMKAPNDDAYTKDLQDSLGRLSDKEDIINEWKSYCDTLASSWETQVKHYWKTAFFRLFQDGQSREVKFWIATAFDAQWNSYLWDSYLPVLGNPYDKRSSRTPACRILPGALITLSDGRLRQVEDVSPADQILTQANLNKSATAVCYPINQPVKTKLIRLNGESSSFPSSQVFHTPTGLRAADPEAAQSLNPFQRIGQLDVGHIVFRLQGDEYEAVEIEAIEQTKEITLDRVYALALPGDEQTLHIHGYLVDTNAPGHTLKQTIDMLRKVPGSKRLGVLSHCKEMWPMFKKFDSQCINQRLNWELFGQYKSPDGKSPRLKRSVSFRDQLKTEKALSRPTGVAIDCIARGFSLTAHRPSRLPDGYELPTLSLVDGYLLVQDEVQLRSTYDSKDRRFRWTRELKQQILFEHGSVQIDFAAISGNGVIYLSSEADTQNMPARDQPHPFVAHAQSLETSYTTQQAADGTWKYLSTYNVTLDQSPWPADTERTEPVDPLDGGTFEDGYMISSANVRTRALRLPLVEQLRDQINQNFGQKLGTFYKAISQFNSNGLESFKVVFNRAPLVPFVSDTGLDLKKKFRVGFQSDLAIDVTLPTLFQQMNITFDARYKTFTGYFFEYDPTKRGYKGDRHLVTGTMQTSSAVDKVRSRISQAYASIYKPGVNISLDEKFQPALVTESLLKAKEPTIDDLMQLDGYHETSLHNGTQQYIQQMMYYHMDDEQREKILRESKPIVGQDIPASLADNLPSKLKTFFKEKYGPAFICRYVGRTQKYSGSFTDQEIKNLWYWWEGNGPNCLSHSEEYNDINRLSSRASMLEKYATQLEPYLNDNPEQWAKDLHTELIEDRHLMEIWIDQPIQNGNNVVNKQCNILDALDPGPDWANQFFTEFMAVALEEGGSAANIDDTDQDSQYKWVYDSMRDLIQAVLNGDPSVSDDVRAALLQDINDFEVANGLNQQADAEQRAAAIMEKSTVFMRELTTWMSYIGKGLQAAFGGSALFKWAGEAFDKVSSGFISKLPGVGKLKGISSICMAGVSLASAAVSLWGLVENWDTMSDAAKATVIIEVIGMVADAAGNAIDAFKSFASKPATTAADQINMEALNDSLSTEIRGNNEKLGNVAQEIAGDEDFRTAIADGIHGDGVPMEGGANESWDQDVTSIADDVPPGYEDAAKKFNISGNLLRILNIILGIGLVVAMSFSLANDWSSLSDTGKVLGVLNALVQGLTVLLDIVDFAAEAGVFAVTGTMSVALPILGAVLAVVGIVLMLVQLFINLFVARQPPPDPIQDFIDDVGHALIKTFDQAPEPQLTYSISSTSVTANSVAVLTIEGLNETQSDVTLSRTTITLYSGDDDVCLFGHGADYIQLVPDDDSHHAETGYTYVTPQKVTAGQLPTPAKLGTTSNYYQYNLQAAGPPKENSTTLTSLFLKNGEKIKSVWTAVVNRKGDDKEKSTSWIEVMEAGLKDKSQHQFKITRV</sequence>
<comment type="caution">
    <text evidence="2">The sequence shown here is derived from an EMBL/GenBank/DDBJ whole genome shotgun (WGS) entry which is preliminary data.</text>
</comment>
<gene>
    <name evidence="2" type="ORF">PENPOL_c016G03064</name>
</gene>
<evidence type="ECO:0000313" key="2">
    <source>
        <dbReference type="EMBL" id="OQD61559.1"/>
    </source>
</evidence>
<dbReference type="Proteomes" id="UP000191408">
    <property type="component" value="Unassembled WGS sequence"/>
</dbReference>
<keyword evidence="1" id="KW-0812">Transmembrane</keyword>
<proteinExistence type="predicted"/>
<organism evidence="2 3">
    <name type="scientific">Penicillium polonicum</name>
    <dbReference type="NCBI Taxonomy" id="60169"/>
    <lineage>
        <taxon>Eukaryota</taxon>
        <taxon>Fungi</taxon>
        <taxon>Dikarya</taxon>
        <taxon>Ascomycota</taxon>
        <taxon>Pezizomycotina</taxon>
        <taxon>Eurotiomycetes</taxon>
        <taxon>Eurotiomycetidae</taxon>
        <taxon>Eurotiales</taxon>
        <taxon>Aspergillaceae</taxon>
        <taxon>Penicillium</taxon>
    </lineage>
</organism>
<keyword evidence="3" id="KW-1185">Reference proteome</keyword>
<dbReference type="STRING" id="60169.A0A1V6NA90"/>
<dbReference type="EMBL" id="MDYM01000016">
    <property type="protein sequence ID" value="OQD61559.1"/>
    <property type="molecule type" value="Genomic_DNA"/>
</dbReference>
<keyword evidence="1" id="KW-0472">Membrane</keyword>
<feature type="transmembrane region" description="Helical" evidence="1">
    <location>
        <begin position="1518"/>
        <end position="1542"/>
    </location>
</feature>
<name>A0A1V6NA90_PENPO</name>
<feature type="transmembrane region" description="Helical" evidence="1">
    <location>
        <begin position="1484"/>
        <end position="1506"/>
    </location>
</feature>
<keyword evidence="1" id="KW-1133">Transmembrane helix</keyword>
<dbReference type="OrthoDB" id="4301067at2759"/>
<reference evidence="3" key="1">
    <citation type="journal article" date="2017" name="Nat. Microbiol.">
        <title>Global analysis of biosynthetic gene clusters reveals vast potential of secondary metabolite production in Penicillium species.</title>
        <authorList>
            <person name="Nielsen J.C."/>
            <person name="Grijseels S."/>
            <person name="Prigent S."/>
            <person name="Ji B."/>
            <person name="Dainat J."/>
            <person name="Nielsen K.F."/>
            <person name="Frisvad J.C."/>
            <person name="Workman M."/>
            <person name="Nielsen J."/>
        </authorList>
    </citation>
    <scope>NUCLEOTIDE SEQUENCE [LARGE SCALE GENOMIC DNA]</scope>
    <source>
        <strain evidence="3">IBT 4502</strain>
    </source>
</reference>
<evidence type="ECO:0000256" key="1">
    <source>
        <dbReference type="SAM" id="Phobius"/>
    </source>
</evidence>
<evidence type="ECO:0000313" key="3">
    <source>
        <dbReference type="Proteomes" id="UP000191408"/>
    </source>
</evidence>